<dbReference type="EMBL" id="CP050292">
    <property type="protein sequence ID" value="QND74866.1"/>
    <property type="molecule type" value="Genomic_DNA"/>
</dbReference>
<name>A0A7G6U784_9BRAD</name>
<protein>
    <submittedName>
        <fullName evidence="6">DoxX family protein</fullName>
    </submittedName>
</protein>
<dbReference type="InterPro" id="IPR032808">
    <property type="entry name" value="DoxX"/>
</dbReference>
<dbReference type="AlphaFoldDB" id="A0A7G6U784"/>
<dbReference type="Proteomes" id="UP000515291">
    <property type="component" value="Chromosome"/>
</dbReference>
<feature type="transmembrane region" description="Helical" evidence="5">
    <location>
        <begin position="114"/>
        <end position="134"/>
    </location>
</feature>
<gene>
    <name evidence="6" type="ORF">HB776_29365</name>
</gene>
<organism evidence="6 7">
    <name type="scientific">Tardiphaga robiniae</name>
    <dbReference type="NCBI Taxonomy" id="943830"/>
    <lineage>
        <taxon>Bacteria</taxon>
        <taxon>Pseudomonadati</taxon>
        <taxon>Pseudomonadota</taxon>
        <taxon>Alphaproteobacteria</taxon>
        <taxon>Hyphomicrobiales</taxon>
        <taxon>Nitrobacteraceae</taxon>
        <taxon>Tardiphaga</taxon>
    </lineage>
</organism>
<feature type="transmembrane region" description="Helical" evidence="5">
    <location>
        <begin position="65"/>
        <end position="83"/>
    </location>
</feature>
<reference evidence="7" key="1">
    <citation type="journal article" date="2020" name="Mol. Plant Microbe">
        <title>Rhizobial microsymbionts of the narrowly endemic Oxytropis species growing in Kamchatka are characterized by significant genetic diversity and possess a set of genes that are associated with T3SS and T6SS secretion systems and can affect the development of symbiosis.</title>
        <authorList>
            <person name="Safronova V."/>
            <person name="Guro P."/>
            <person name="Sazanova A."/>
            <person name="Kuznetsova I."/>
            <person name="Belimov A."/>
            <person name="Yakubov V."/>
            <person name="Chirak E."/>
            <person name="Afonin A."/>
            <person name="Gogolev Y."/>
            <person name="Andronov E."/>
            <person name="Tikhonovich I."/>
        </authorList>
    </citation>
    <scope>NUCLEOTIDE SEQUENCE [LARGE SCALE GENOMIC DNA]</scope>
    <source>
        <strain evidence="7">581</strain>
    </source>
</reference>
<evidence type="ECO:0000256" key="4">
    <source>
        <dbReference type="ARBA" id="ARBA00023136"/>
    </source>
</evidence>
<keyword evidence="4 5" id="KW-0472">Membrane</keyword>
<keyword evidence="2 5" id="KW-0812">Transmembrane</keyword>
<dbReference type="GO" id="GO:0016020">
    <property type="term" value="C:membrane"/>
    <property type="evidence" value="ECO:0007669"/>
    <property type="project" value="UniProtKB-SubCell"/>
</dbReference>
<proteinExistence type="predicted"/>
<evidence type="ECO:0000313" key="6">
    <source>
        <dbReference type="EMBL" id="QND74866.1"/>
    </source>
</evidence>
<dbReference type="KEGG" id="trb:HB776_29365"/>
<evidence type="ECO:0000256" key="1">
    <source>
        <dbReference type="ARBA" id="ARBA00004141"/>
    </source>
</evidence>
<evidence type="ECO:0000256" key="3">
    <source>
        <dbReference type="ARBA" id="ARBA00022989"/>
    </source>
</evidence>
<evidence type="ECO:0000313" key="7">
    <source>
        <dbReference type="Proteomes" id="UP000515291"/>
    </source>
</evidence>
<accession>A0A7G6U784</accession>
<feature type="transmembrane region" description="Helical" evidence="5">
    <location>
        <begin position="26"/>
        <end position="45"/>
    </location>
</feature>
<evidence type="ECO:0000256" key="2">
    <source>
        <dbReference type="ARBA" id="ARBA00022692"/>
    </source>
</evidence>
<comment type="subcellular location">
    <subcellularLocation>
        <location evidence="1">Membrane</location>
        <topology evidence="1">Multi-pass membrane protein</topology>
    </subcellularLocation>
</comment>
<dbReference type="Pfam" id="PF13564">
    <property type="entry name" value="DoxX_2"/>
    <property type="match status" value="1"/>
</dbReference>
<sequence>MPLVFETSAAIRTQDHFMPVSRTALWIGRILSGLVILFLVMDGGIKLVPIKEVTETMQQLGYSGSMAQARGLGVLTLLCALLYAIPRTSVFGAILLTGLLGGAMATHLRVDSPLFTHLLFGFYIGVMAWGGLYLRDPRLRAMIPIRPQSL</sequence>
<keyword evidence="3 5" id="KW-1133">Transmembrane helix</keyword>
<evidence type="ECO:0000256" key="5">
    <source>
        <dbReference type="SAM" id="Phobius"/>
    </source>
</evidence>